<sequence length="527" mass="58882">MQQGLFSQRLVGLSIRYDRQIVLEHKLMESQTRQTLTIVGGGTAGWLTASLFAKVMGKQLNIILVESDNIASVGVGEATIPPILPFNGALGIDENTFIQATKATIKLGIQFEGWSKTKPSYMHAFGNIGKDFPFCDFYHHWLAAKALGNKHDFWDFSLNYQAAKQHKFAKLQNIPNTRLKGLSYAYHFDAHLYAQFLSQHAQSMGVTRIEGTVDSVGIAAETGFVEQLTLTDGQQVSGDVFVDCTGMHALLIEKTLNCGFEDWSHWLPCDRAMAVQSAHESENIEPFTRSTVHRAGWQWRIPLQHRVGNGIVYSSKHMSDECAKATLLENVSGEVLGSPKVIRFRTGKRLTPWHKNVVAIGLSSGFLEPLESTSIHLIQTAAVRLLKLFPQGSINQSSVEQFNRETGQELEQIRDFIILHYKLNDRADSDFWRLCSGMAIPERLKHRIALFKESGVLPHQADALFAVMAWQQVMIGQGLIPEQQHPLIDSLSAQQRNELLVNLKTLIDATVASLPTHDVFLASLQKE</sequence>
<name>A0ABR9E976_9GAMM</name>
<dbReference type="PANTHER" id="PTHR43747:SF4">
    <property type="entry name" value="FLAVIN-DEPENDENT TRYPTOPHAN HALOGENASE"/>
    <property type="match status" value="1"/>
</dbReference>
<keyword evidence="2" id="KW-1185">Reference proteome</keyword>
<dbReference type="EMBL" id="AQGV01000012">
    <property type="protein sequence ID" value="MBE0367541.1"/>
    <property type="molecule type" value="Genomic_DNA"/>
</dbReference>
<accession>A0ABR9E976</accession>
<evidence type="ECO:0000313" key="1">
    <source>
        <dbReference type="EMBL" id="MBE0367541.1"/>
    </source>
</evidence>
<dbReference type="Gene3D" id="3.50.50.60">
    <property type="entry name" value="FAD/NAD(P)-binding domain"/>
    <property type="match status" value="1"/>
</dbReference>
<dbReference type="SUPFAM" id="SSF51905">
    <property type="entry name" value="FAD/NAD(P)-binding domain"/>
    <property type="match status" value="1"/>
</dbReference>
<dbReference type="Proteomes" id="UP000615755">
    <property type="component" value="Unassembled WGS sequence"/>
</dbReference>
<evidence type="ECO:0000313" key="2">
    <source>
        <dbReference type="Proteomes" id="UP000615755"/>
    </source>
</evidence>
<organism evidence="1 2">
    <name type="scientific">Pseudoalteromonas aurantia 208</name>
    <dbReference type="NCBI Taxonomy" id="1314867"/>
    <lineage>
        <taxon>Bacteria</taxon>
        <taxon>Pseudomonadati</taxon>
        <taxon>Pseudomonadota</taxon>
        <taxon>Gammaproteobacteria</taxon>
        <taxon>Alteromonadales</taxon>
        <taxon>Pseudoalteromonadaceae</taxon>
        <taxon>Pseudoalteromonas</taxon>
    </lineage>
</organism>
<comment type="caution">
    <text evidence="1">The sequence shown here is derived from an EMBL/GenBank/DDBJ whole genome shotgun (WGS) entry which is preliminary data.</text>
</comment>
<dbReference type="InterPro" id="IPR050816">
    <property type="entry name" value="Flavin-dep_Halogenase_NPB"/>
</dbReference>
<dbReference type="Pfam" id="PF04820">
    <property type="entry name" value="Trp_halogenase"/>
    <property type="match status" value="1"/>
</dbReference>
<dbReference type="InterPro" id="IPR006905">
    <property type="entry name" value="Flavin_halogenase"/>
</dbReference>
<dbReference type="InterPro" id="IPR036188">
    <property type="entry name" value="FAD/NAD-bd_sf"/>
</dbReference>
<protein>
    <submittedName>
        <fullName evidence="1">FADH2 O2-dependent halogenase I</fullName>
    </submittedName>
</protein>
<gene>
    <name evidence="1" type="primary">prnA</name>
    <name evidence="1" type="ORF">PAUR_a0917</name>
</gene>
<dbReference type="PIRSF" id="PIRSF011396">
    <property type="entry name" value="Trp_halogenase"/>
    <property type="match status" value="1"/>
</dbReference>
<dbReference type="PANTHER" id="PTHR43747">
    <property type="entry name" value="FAD-BINDING PROTEIN"/>
    <property type="match status" value="1"/>
</dbReference>
<proteinExistence type="predicted"/>
<reference evidence="1 2" key="1">
    <citation type="submission" date="2015-03" db="EMBL/GenBank/DDBJ databases">
        <title>Genome sequence of Pseudoalteromonas aurantia.</title>
        <authorList>
            <person name="Xie B.-B."/>
            <person name="Rong J.-C."/>
            <person name="Qin Q.-L."/>
            <person name="Zhang Y.-Z."/>
        </authorList>
    </citation>
    <scope>NUCLEOTIDE SEQUENCE [LARGE SCALE GENOMIC DNA]</scope>
    <source>
        <strain evidence="1 2">208</strain>
    </source>
</reference>
<dbReference type="InterPro" id="IPR033856">
    <property type="entry name" value="Trp_halogen"/>
</dbReference>